<accession>A0ABW4CXR0</accession>
<dbReference type="SUPFAM" id="SSF101478">
    <property type="entry name" value="ADP-ribosylglycohydrolase"/>
    <property type="match status" value="1"/>
</dbReference>
<reference evidence="4" key="1">
    <citation type="journal article" date="2019" name="Int. J. Syst. Evol. Microbiol.">
        <title>The Global Catalogue of Microorganisms (GCM) 10K type strain sequencing project: providing services to taxonomists for standard genome sequencing and annotation.</title>
        <authorList>
            <consortium name="The Broad Institute Genomics Platform"/>
            <consortium name="The Broad Institute Genome Sequencing Center for Infectious Disease"/>
            <person name="Wu L."/>
            <person name="Ma J."/>
        </authorList>
    </citation>
    <scope>NUCLEOTIDE SEQUENCE [LARGE SCALE GENOMIC DNA]</scope>
    <source>
        <strain evidence="4">CCM 8979</strain>
    </source>
</reference>
<keyword evidence="4" id="KW-1185">Reference proteome</keyword>
<organism evidence="3 4">
    <name type="scientific">Levilactobacillus lanxiensis</name>
    <dbReference type="NCBI Taxonomy" id="2799568"/>
    <lineage>
        <taxon>Bacteria</taxon>
        <taxon>Bacillati</taxon>
        <taxon>Bacillota</taxon>
        <taxon>Bacilli</taxon>
        <taxon>Lactobacillales</taxon>
        <taxon>Lactobacillaceae</taxon>
        <taxon>Levilactobacillus</taxon>
    </lineage>
</organism>
<name>A0ABW4CXR0_9LACO</name>
<comment type="similarity">
    <text evidence="1">Belongs to the ADP-ribosylglycohydrolase family.</text>
</comment>
<evidence type="ECO:0000256" key="2">
    <source>
        <dbReference type="ARBA" id="ARBA00022801"/>
    </source>
</evidence>
<gene>
    <name evidence="3" type="ORF">ACFQ44_00185</name>
</gene>
<comment type="caution">
    <text evidence="3">The sequence shown here is derived from an EMBL/GenBank/DDBJ whole genome shotgun (WGS) entry which is preliminary data.</text>
</comment>
<dbReference type="InterPro" id="IPR050792">
    <property type="entry name" value="ADP-ribosylglycohydrolase"/>
</dbReference>
<keyword evidence="2" id="KW-0378">Hydrolase</keyword>
<dbReference type="InterPro" id="IPR005502">
    <property type="entry name" value="Ribosyl_crysJ1"/>
</dbReference>
<dbReference type="InterPro" id="IPR036705">
    <property type="entry name" value="Ribosyl_crysJ1_sf"/>
</dbReference>
<dbReference type="Proteomes" id="UP001597189">
    <property type="component" value="Unassembled WGS sequence"/>
</dbReference>
<dbReference type="RefSeq" id="WP_203642746.1">
    <property type="nucleotide sequence ID" value="NZ_BOLN01000001.1"/>
</dbReference>
<dbReference type="PANTHER" id="PTHR16222">
    <property type="entry name" value="ADP-RIBOSYLGLYCOHYDROLASE"/>
    <property type="match status" value="1"/>
</dbReference>
<evidence type="ECO:0000313" key="4">
    <source>
        <dbReference type="Proteomes" id="UP001597189"/>
    </source>
</evidence>
<dbReference type="Gene3D" id="1.10.4080.10">
    <property type="entry name" value="ADP-ribosylation/Crystallin J1"/>
    <property type="match status" value="1"/>
</dbReference>
<dbReference type="PANTHER" id="PTHR16222:SF24">
    <property type="entry name" value="ADP-RIBOSYLHYDROLASE ARH3"/>
    <property type="match status" value="1"/>
</dbReference>
<sequence>MKKTEILNSLRVAAVADALGVPAEMKKRGQYHLLGMTGEGTWSQPMGSWSDDTSMTLCLIQNILEQGTADDLLNKFERYMMFGEWTPRGMTFDVGRTCAHAVRQHAINHVPAVQCGDASENANGNGALMRIAPLAFTLVRQPIDARIRQSIAMTTVTHGHPRAVVGSVIYLEILHELLQGHTLPTALKTVQARVLTVFAAEPVMAQELAAYQRLFASGFGQLPVSAIKTSGYVVDTLEAAVWVALNYQDLRTGLLAAVNLGGDVDTIATVAGSLMSVAHPDQPVPADWWQVTLNHELLDKLMVPFAAEFGDWWAN</sequence>
<evidence type="ECO:0000313" key="3">
    <source>
        <dbReference type="EMBL" id="MFD1454091.1"/>
    </source>
</evidence>
<proteinExistence type="inferred from homology"/>
<dbReference type="Pfam" id="PF03747">
    <property type="entry name" value="ADP_ribosyl_GH"/>
    <property type="match status" value="1"/>
</dbReference>
<dbReference type="EMBL" id="JBHTOD010000001">
    <property type="protein sequence ID" value="MFD1454091.1"/>
    <property type="molecule type" value="Genomic_DNA"/>
</dbReference>
<evidence type="ECO:0000256" key="1">
    <source>
        <dbReference type="ARBA" id="ARBA00010702"/>
    </source>
</evidence>
<protein>
    <submittedName>
        <fullName evidence="3">ADP-ribosylglycohydrolase family protein</fullName>
    </submittedName>
</protein>